<evidence type="ECO:0000313" key="1">
    <source>
        <dbReference type="EMBL" id="SPD63663.1"/>
    </source>
</evidence>
<gene>
    <name evidence="1" type="ORF">CBM2636_10679</name>
</gene>
<proteinExistence type="predicted"/>
<dbReference type="AlphaFoldDB" id="A0A9Q7XMQ7"/>
<sequence>MTLESHSPLQAFWMTDTLDVAMLDVTTLILDTEHG</sequence>
<dbReference type="Proteomes" id="UP000254259">
    <property type="component" value="Chromosome CBM2636"/>
</dbReference>
<protein>
    <submittedName>
        <fullName evidence="1">Uncharacterized protein</fullName>
    </submittedName>
</protein>
<evidence type="ECO:0000313" key="2">
    <source>
        <dbReference type="Proteomes" id="UP000254259"/>
    </source>
</evidence>
<organism evidence="1 2">
    <name type="scientific">Cupriavidus taiwanensis</name>
    <dbReference type="NCBI Taxonomy" id="164546"/>
    <lineage>
        <taxon>Bacteria</taxon>
        <taxon>Pseudomonadati</taxon>
        <taxon>Pseudomonadota</taxon>
        <taxon>Betaproteobacteria</taxon>
        <taxon>Burkholderiales</taxon>
        <taxon>Burkholderiaceae</taxon>
        <taxon>Cupriavidus</taxon>
    </lineage>
</organism>
<accession>A0A9Q7XMQ7</accession>
<dbReference type="EMBL" id="LT984813">
    <property type="protein sequence ID" value="SPD63663.1"/>
    <property type="molecule type" value="Genomic_DNA"/>
</dbReference>
<reference evidence="1 2" key="1">
    <citation type="submission" date="2018-01" db="EMBL/GenBank/DDBJ databases">
        <authorList>
            <person name="Clerissi C."/>
        </authorList>
    </citation>
    <scope>NUCLEOTIDE SEQUENCE [LARGE SCALE GENOMIC DNA]</scope>
    <source>
        <strain evidence="1">Cupriavidus taiwanensis SWF 66322</strain>
    </source>
</reference>
<name>A0A9Q7XMQ7_9BURK</name>